<dbReference type="EMBL" id="LJUJ01000054">
    <property type="protein sequence ID" value="KPK62095.1"/>
    <property type="molecule type" value="Genomic_DNA"/>
</dbReference>
<dbReference type="InterPro" id="IPR013783">
    <property type="entry name" value="Ig-like_fold"/>
</dbReference>
<dbReference type="Proteomes" id="UP000051373">
    <property type="component" value="Unassembled WGS sequence"/>
</dbReference>
<name>A0A0S8FMZ8_UNCW3</name>
<sequence length="146" mass="15794">MKKYTILLLAISFLVLTGFGPCAAPSPVGPNLVVTDVTVDKDEQGKKFVSPTVANVGNRDAGPHHTYIEINEAGAPDDEKPQSWYPAEVSGITAGSSWTSVIYFSDFSAPHVDLDALPIHNVVVRVDAKNQVEETNENDNIYDANH</sequence>
<feature type="domain" description="CARDB" evidence="2">
    <location>
        <begin position="30"/>
        <end position="142"/>
    </location>
</feature>
<proteinExistence type="predicted"/>
<feature type="chain" id="PRO_5006646325" description="CARDB domain-containing protein" evidence="1">
    <location>
        <begin position="24"/>
        <end position="146"/>
    </location>
</feature>
<dbReference type="Gene3D" id="2.60.40.10">
    <property type="entry name" value="Immunoglobulins"/>
    <property type="match status" value="1"/>
</dbReference>
<keyword evidence="1" id="KW-0732">Signal</keyword>
<evidence type="ECO:0000313" key="4">
    <source>
        <dbReference type="Proteomes" id="UP000051373"/>
    </source>
</evidence>
<evidence type="ECO:0000256" key="1">
    <source>
        <dbReference type="SAM" id="SignalP"/>
    </source>
</evidence>
<gene>
    <name evidence="3" type="ORF">AMJ83_11630</name>
</gene>
<feature type="signal peptide" evidence="1">
    <location>
        <begin position="1"/>
        <end position="23"/>
    </location>
</feature>
<reference evidence="3 4" key="1">
    <citation type="journal article" date="2015" name="Microbiome">
        <title>Genomic resolution of linkages in carbon, nitrogen, and sulfur cycling among widespread estuary sediment bacteria.</title>
        <authorList>
            <person name="Baker B.J."/>
            <person name="Lazar C.S."/>
            <person name="Teske A.P."/>
            <person name="Dick G.J."/>
        </authorList>
    </citation>
    <scope>NUCLEOTIDE SEQUENCE [LARGE SCALE GENOMIC DNA]</scope>
    <source>
        <strain evidence="3">SM23_42</strain>
    </source>
</reference>
<evidence type="ECO:0000313" key="3">
    <source>
        <dbReference type="EMBL" id="KPK62095.1"/>
    </source>
</evidence>
<dbReference type="InterPro" id="IPR011635">
    <property type="entry name" value="CARDB"/>
</dbReference>
<accession>A0A0S8FMZ8</accession>
<evidence type="ECO:0000259" key="2">
    <source>
        <dbReference type="Pfam" id="PF07705"/>
    </source>
</evidence>
<comment type="caution">
    <text evidence="3">The sequence shown here is derived from an EMBL/GenBank/DDBJ whole genome shotgun (WGS) entry which is preliminary data.</text>
</comment>
<protein>
    <recommendedName>
        <fullName evidence="2">CARDB domain-containing protein</fullName>
    </recommendedName>
</protein>
<dbReference type="Pfam" id="PF07705">
    <property type="entry name" value="CARDB"/>
    <property type="match status" value="1"/>
</dbReference>
<organism evidence="3 4">
    <name type="scientific">candidate division WOR_3 bacterium SM23_42</name>
    <dbReference type="NCBI Taxonomy" id="1703779"/>
    <lineage>
        <taxon>Bacteria</taxon>
        <taxon>Bacteria division WOR-3</taxon>
    </lineage>
</organism>
<dbReference type="AlphaFoldDB" id="A0A0S8FMZ8"/>